<dbReference type="PROSITE" id="PS50011">
    <property type="entry name" value="PROTEIN_KINASE_DOM"/>
    <property type="match status" value="1"/>
</dbReference>
<evidence type="ECO:0000313" key="6">
    <source>
        <dbReference type="Proteomes" id="UP000232323"/>
    </source>
</evidence>
<sequence length="742" mass="81007">MSREGSSKLDRAISGIFGKTSKSTKDLVNLAKDYPTSSEDYDLIEDCGRGVSATVYRSLCKPLHEVVAVKKMNLESMNCDLDEIIHEAQLMKNYNHPNVLPLYTSFVSGQDLWMVMPFISGGSVLHIIKYAYPEGLDEIVIATIMREVLKAIDYVHRQGGIHRDIKAGNILVDKDGKVYLADFGVATSLERAGSWSQDKSNRMTFVGTPCWMAPEVMEQTAGYDNAADIWSFGISMLEMAHGHAPFAKFPPMKVLLMTLQNPPPTLDDKGKKHFSKAMRDVVSKCLQKDPRLRPPASQLLEHKFFKQARDAEFLSKHLMLGLPSLGDRVQEIRQGRAATNSKDNERNFVQSQEEYKKGVSSWNFDVAALKAQADLEDDEPLLPSISENDEKEDMTLSGISALQAAEFVATTSEPSGLSVFATKAGQAEAVGKGAQVNIDLETLLASQDHVPGTGDAPPSPVGATRAISREESNHVLGSILSPTLSTVAQKKGRFSVYEAGDEPPPMSPQQGAPALAGRELELSLNFGSQRVSEDGTKREPSASETLNTEDTVSVEPKKKGRFTVIENGGVTKTQSVVNLADAAKRPLSSDISFSGKPPVAPSPSTPSAQALLPRLQELMDQASQHHAALQKIVFAVQESDRMGKSSALLLRPLSAKVLHDSIPASESDNIEELRSTVESLRTRISELETENFRLRSRNRELGDVVRGSEGGSSAFLSPTENSFKAQVISPPRNDDLLIYESK</sequence>
<dbReference type="InterPro" id="IPR000719">
    <property type="entry name" value="Prot_kinase_dom"/>
</dbReference>
<dbReference type="SMART" id="SM00220">
    <property type="entry name" value="S_TKc"/>
    <property type="match status" value="1"/>
</dbReference>
<feature type="coiled-coil region" evidence="2">
    <location>
        <begin position="670"/>
        <end position="697"/>
    </location>
</feature>
<dbReference type="InterPro" id="IPR047173">
    <property type="entry name" value="STRAD_A/B-like"/>
</dbReference>
<reference evidence="5 6" key="1">
    <citation type="submission" date="2017-08" db="EMBL/GenBank/DDBJ databases">
        <title>Acidophilic green algal genome provides insights into adaptation to an acidic environment.</title>
        <authorList>
            <person name="Hirooka S."/>
            <person name="Hirose Y."/>
            <person name="Kanesaki Y."/>
            <person name="Higuchi S."/>
            <person name="Fujiwara T."/>
            <person name="Onuma R."/>
            <person name="Era A."/>
            <person name="Ohbayashi R."/>
            <person name="Uzuka A."/>
            <person name="Nozaki H."/>
            <person name="Yoshikawa H."/>
            <person name="Miyagishima S.Y."/>
        </authorList>
    </citation>
    <scope>NUCLEOTIDE SEQUENCE [LARGE SCALE GENOMIC DNA]</scope>
    <source>
        <strain evidence="5 6">NIES-2499</strain>
    </source>
</reference>
<dbReference type="FunFam" id="1.10.510.10:FF:000947">
    <property type="entry name" value="serine/threonine-protein kinase OSR1"/>
    <property type="match status" value="1"/>
</dbReference>
<evidence type="ECO:0000256" key="2">
    <source>
        <dbReference type="SAM" id="Coils"/>
    </source>
</evidence>
<feature type="region of interest" description="Disordered" evidence="3">
    <location>
        <begin position="527"/>
        <end position="552"/>
    </location>
</feature>
<evidence type="ECO:0000256" key="3">
    <source>
        <dbReference type="SAM" id="MobiDB-lite"/>
    </source>
</evidence>
<dbReference type="PANTHER" id="PTHR48014:SF21">
    <property type="entry name" value="SERINE_THREONINE-PROTEIN KINASE FRAY2"/>
    <property type="match status" value="1"/>
</dbReference>
<dbReference type="Proteomes" id="UP000232323">
    <property type="component" value="Unassembled WGS sequence"/>
</dbReference>
<feature type="region of interest" description="Disordered" evidence="3">
    <location>
        <begin position="705"/>
        <end position="727"/>
    </location>
</feature>
<organism evidence="5 6">
    <name type="scientific">Chlamydomonas eustigma</name>
    <dbReference type="NCBI Taxonomy" id="1157962"/>
    <lineage>
        <taxon>Eukaryota</taxon>
        <taxon>Viridiplantae</taxon>
        <taxon>Chlorophyta</taxon>
        <taxon>core chlorophytes</taxon>
        <taxon>Chlorophyceae</taxon>
        <taxon>CS clade</taxon>
        <taxon>Chlamydomonadales</taxon>
        <taxon>Chlamydomonadaceae</taxon>
        <taxon>Chlamydomonas</taxon>
    </lineage>
</organism>
<dbReference type="Gene3D" id="3.30.200.20">
    <property type="entry name" value="Phosphorylase Kinase, domain 1"/>
    <property type="match status" value="1"/>
</dbReference>
<feature type="domain" description="Protein kinase" evidence="4">
    <location>
        <begin position="41"/>
        <end position="305"/>
    </location>
</feature>
<dbReference type="InterPro" id="IPR011009">
    <property type="entry name" value="Kinase-like_dom_sf"/>
</dbReference>
<dbReference type="EMBL" id="BEGY01000077">
    <property type="protein sequence ID" value="GAX82215.1"/>
    <property type="molecule type" value="Genomic_DNA"/>
</dbReference>
<evidence type="ECO:0000256" key="1">
    <source>
        <dbReference type="ARBA" id="ARBA00008874"/>
    </source>
</evidence>
<dbReference type="Gene3D" id="1.10.510.10">
    <property type="entry name" value="Transferase(Phosphotransferase) domain 1"/>
    <property type="match status" value="1"/>
</dbReference>
<dbReference type="STRING" id="1157962.A0A250XGL1"/>
<gene>
    <name evidence="5" type="ORF">CEUSTIGMA_g9643.t1</name>
</gene>
<dbReference type="OrthoDB" id="248923at2759"/>
<dbReference type="SUPFAM" id="SSF56112">
    <property type="entry name" value="Protein kinase-like (PK-like)"/>
    <property type="match status" value="1"/>
</dbReference>
<name>A0A250XGL1_9CHLO</name>
<dbReference type="GO" id="GO:0004672">
    <property type="term" value="F:protein kinase activity"/>
    <property type="evidence" value="ECO:0007669"/>
    <property type="project" value="InterPro"/>
</dbReference>
<keyword evidence="2" id="KW-0175">Coiled coil</keyword>
<evidence type="ECO:0000313" key="5">
    <source>
        <dbReference type="EMBL" id="GAX82215.1"/>
    </source>
</evidence>
<feature type="compositionally biased region" description="Basic and acidic residues" evidence="3">
    <location>
        <begin position="531"/>
        <end position="541"/>
    </location>
</feature>
<dbReference type="PANTHER" id="PTHR48014">
    <property type="entry name" value="SERINE/THREONINE-PROTEIN KINASE FRAY2"/>
    <property type="match status" value="1"/>
</dbReference>
<protein>
    <recommendedName>
        <fullName evidence="4">Protein kinase domain-containing protein</fullName>
    </recommendedName>
</protein>
<evidence type="ECO:0000259" key="4">
    <source>
        <dbReference type="PROSITE" id="PS50011"/>
    </source>
</evidence>
<dbReference type="GO" id="GO:0005524">
    <property type="term" value="F:ATP binding"/>
    <property type="evidence" value="ECO:0007669"/>
    <property type="project" value="InterPro"/>
</dbReference>
<feature type="compositionally biased region" description="Polar residues" evidence="3">
    <location>
        <begin position="542"/>
        <end position="551"/>
    </location>
</feature>
<keyword evidence="6" id="KW-1185">Reference proteome</keyword>
<dbReference type="AlphaFoldDB" id="A0A250XGL1"/>
<comment type="caution">
    <text evidence="5">The sequence shown here is derived from an EMBL/GenBank/DDBJ whole genome shotgun (WGS) entry which is preliminary data.</text>
</comment>
<feature type="compositionally biased region" description="Polar residues" evidence="3">
    <location>
        <begin position="714"/>
        <end position="724"/>
    </location>
</feature>
<dbReference type="Pfam" id="PF00069">
    <property type="entry name" value="Pkinase"/>
    <property type="match status" value="1"/>
</dbReference>
<comment type="similarity">
    <text evidence="1">Belongs to the protein kinase superfamily. STE Ser/Thr protein kinase family. STE20 subfamily.</text>
</comment>
<proteinExistence type="inferred from homology"/>
<accession>A0A250XGL1</accession>
<dbReference type="GO" id="GO:0043539">
    <property type="term" value="F:protein serine/threonine kinase activator activity"/>
    <property type="evidence" value="ECO:0007669"/>
    <property type="project" value="InterPro"/>
</dbReference>